<dbReference type="FunFam" id="2.120.10.80:FF:000090">
    <property type="entry name" value="Leucine-zipper transcriptional regulator 1"/>
    <property type="match status" value="1"/>
</dbReference>
<feature type="compositionally biased region" description="Polar residues" evidence="3">
    <location>
        <begin position="875"/>
        <end position="884"/>
    </location>
</feature>
<feature type="compositionally biased region" description="Low complexity" evidence="3">
    <location>
        <begin position="1010"/>
        <end position="1019"/>
    </location>
</feature>
<accession>A0A8S0YRM4</accession>
<feature type="compositionally biased region" description="Polar residues" evidence="3">
    <location>
        <begin position="1028"/>
        <end position="1037"/>
    </location>
</feature>
<evidence type="ECO:0000313" key="6">
    <source>
        <dbReference type="Proteomes" id="UP000494106"/>
    </source>
</evidence>
<feature type="compositionally biased region" description="Polar residues" evidence="3">
    <location>
        <begin position="977"/>
        <end position="986"/>
    </location>
</feature>
<dbReference type="InterPro" id="IPR011333">
    <property type="entry name" value="SKP1/BTB/POZ_sf"/>
</dbReference>
<keyword evidence="1" id="KW-0880">Kelch repeat</keyword>
<feature type="compositionally biased region" description="Polar residues" evidence="3">
    <location>
        <begin position="926"/>
        <end position="935"/>
    </location>
</feature>
<evidence type="ECO:0000313" key="5">
    <source>
        <dbReference type="EMBL" id="CAB3222133.1"/>
    </source>
</evidence>
<dbReference type="OrthoDB" id="10250130at2759"/>
<feature type="compositionally biased region" description="Low complexity" evidence="3">
    <location>
        <begin position="908"/>
        <end position="917"/>
    </location>
</feature>
<comment type="caution">
    <text evidence="5">The sequence shown here is derived from an EMBL/GenBank/DDBJ whole genome shotgun (WGS) entry which is preliminary data.</text>
</comment>
<feature type="compositionally biased region" description="Low complexity" evidence="3">
    <location>
        <begin position="959"/>
        <end position="968"/>
    </location>
</feature>
<dbReference type="PANTHER" id="PTHR46376">
    <property type="entry name" value="LEUCINE-ZIPPER-LIKE TRANSCRIPTIONAL REGULATOR 1"/>
    <property type="match status" value="1"/>
</dbReference>
<dbReference type="SMART" id="SM00612">
    <property type="entry name" value="Kelch"/>
    <property type="match status" value="4"/>
</dbReference>
<feature type="domain" description="BTB" evidence="4">
    <location>
        <begin position="599"/>
        <end position="668"/>
    </location>
</feature>
<dbReference type="InterPro" id="IPR051568">
    <property type="entry name" value="LZTR1/Attractin"/>
</dbReference>
<feature type="region of interest" description="Disordered" evidence="3">
    <location>
        <begin position="761"/>
        <end position="1097"/>
    </location>
</feature>
<dbReference type="SMART" id="SM00225">
    <property type="entry name" value="BTB"/>
    <property type="match status" value="2"/>
</dbReference>
<dbReference type="SUPFAM" id="SSF54695">
    <property type="entry name" value="POZ domain"/>
    <property type="match status" value="2"/>
</dbReference>
<dbReference type="InterPro" id="IPR000210">
    <property type="entry name" value="BTB/POZ_dom"/>
</dbReference>
<dbReference type="Proteomes" id="UP000494106">
    <property type="component" value="Unassembled WGS sequence"/>
</dbReference>
<keyword evidence="6" id="KW-1185">Reference proteome</keyword>
<keyword evidence="2" id="KW-0677">Repeat</keyword>
<evidence type="ECO:0000256" key="3">
    <source>
        <dbReference type="SAM" id="MobiDB-lite"/>
    </source>
</evidence>
<dbReference type="InterPro" id="IPR015915">
    <property type="entry name" value="Kelch-typ_b-propeller"/>
</dbReference>
<dbReference type="GO" id="GO:0005794">
    <property type="term" value="C:Golgi apparatus"/>
    <property type="evidence" value="ECO:0007669"/>
    <property type="project" value="TreeGrafter"/>
</dbReference>
<dbReference type="GO" id="GO:0003779">
    <property type="term" value="F:actin binding"/>
    <property type="evidence" value="ECO:0007669"/>
    <property type="project" value="UniProtKB-KW"/>
</dbReference>
<reference evidence="5 6" key="1">
    <citation type="submission" date="2020-04" db="EMBL/GenBank/DDBJ databases">
        <authorList>
            <person name="Wallbank WR R."/>
            <person name="Pardo Diaz C."/>
            <person name="Kozak K."/>
            <person name="Martin S."/>
            <person name="Jiggins C."/>
            <person name="Moest M."/>
            <person name="Warren A I."/>
            <person name="Byers J.R.P. K."/>
            <person name="Montejo-Kovacevich G."/>
            <person name="Yen C E."/>
        </authorList>
    </citation>
    <scope>NUCLEOTIDE SEQUENCE [LARGE SCALE GENOMIC DNA]</scope>
</reference>
<organism evidence="5 6">
    <name type="scientific">Arctia plantaginis</name>
    <name type="common">Wood tiger moth</name>
    <name type="synonym">Phalaena plantaginis</name>
    <dbReference type="NCBI Taxonomy" id="874455"/>
    <lineage>
        <taxon>Eukaryota</taxon>
        <taxon>Metazoa</taxon>
        <taxon>Ecdysozoa</taxon>
        <taxon>Arthropoda</taxon>
        <taxon>Hexapoda</taxon>
        <taxon>Insecta</taxon>
        <taxon>Pterygota</taxon>
        <taxon>Neoptera</taxon>
        <taxon>Endopterygota</taxon>
        <taxon>Lepidoptera</taxon>
        <taxon>Glossata</taxon>
        <taxon>Ditrysia</taxon>
        <taxon>Noctuoidea</taxon>
        <taxon>Erebidae</taxon>
        <taxon>Arctiinae</taxon>
        <taxon>Arctia</taxon>
    </lineage>
</organism>
<sequence length="1117" mass="123602">MQNLGKVITEQLRNPNELDINLKMEFGPFETVNKWKRMTECFQFVGARRSKHTAVAYKNAIYVFGGDNGKSMLNDLIRFDIKEMSWTKTGFMGVPPAPRYHHSAVVHRSSMFVFGGYTGDILANSNLTNKNDLFEYKFSSAQWVQWKFTGQEPVPRSAHGAAVYDDKLWIFAGYDGNARLNDMWTTNLLGETHQWERVEQKGQCPPTCCNFPVAVARGKMYVFSGQSGAKITNALFQFDFETHTWSRVCTEHLLRSAGGAPARRYGHVMVAHRSHLYVFGGAADNTLPNDLHCYDLDTQIWSVVQGASDSQVPSGRLFHAGAVVDDALYIFGGTVDNNVRSGELFRFQLSNYPRCTLHDDFGRILKSHQFCDIQILVGPEQTSILAHQAILAARSQYLRAKIKEAREEQLKRIAAGEENASEVYSYTATPQLTVLLPEATPEAFNMVLNYIYMDRIDPTEKDEDPASPATVLLVLEVLRLALRLNIPRLRGLCARYLRANLCYGNVLHALHAAHHANLNCIKEYCLRFVVKDYNFTPIVMSREFEEMEKSLMVEVIRRRQQPPPKQASAAAQHECDEEIIGTTLEQDMCVLLSGGAELSDVRLRVGGALRPAHRSVLAARAAYFEAMFRSFSPQDNIVNIQICDTVPSEEAFDSLLRYIYYGDTNMPTEDSLYLFQAPIYYGFTNNRLQVFCKHNLQSNVTPENVLAILQAADRMRASDIKEYALRMIAHNFGVVARQDAIKNLAQALLVDIIRAMAEQPPPDAPLLPAQPRSLPSSSSADTLTDEPDVPRHSRARCPPPPPPTRSPTSPTCRATGKSLAQPRSLPSSSSADTLTDEPDVPRHSRARCPPPPPPTRSPTSPTCRATGKSLAQPRSLPSSSSADTLTDEPDVPRHSRARCPPPPPPTRSPTSPTCRATGKSLAQPRSLPSSSSADTLTDEPDVPRNSRARCPPPPPPTRSPTSPTCRATGKSLAQPRSLPSSSSADTLTDEPDVPRHSRARCPPPPPPTRSPTSPTCRATGKSLAQPRSLPSSSSADTLTDEPDVPRHSRARCPPPPPPTRSPTSPTCRATGKSLAQPRSLPISSSADTLTDEPDVPRHRLWKTEASINLQITEEKKY</sequence>
<dbReference type="AlphaFoldDB" id="A0A8S0YRM4"/>
<feature type="compositionally biased region" description="Polar residues" evidence="3">
    <location>
        <begin position="773"/>
        <end position="782"/>
    </location>
</feature>
<dbReference type="Pfam" id="PF00651">
    <property type="entry name" value="BTB"/>
    <property type="match status" value="2"/>
</dbReference>
<dbReference type="InterPro" id="IPR011043">
    <property type="entry name" value="Gal_Oxase/kelch_b-propeller"/>
</dbReference>
<feature type="compositionally biased region" description="Low complexity" evidence="3">
    <location>
        <begin position="857"/>
        <end position="866"/>
    </location>
</feature>
<feature type="compositionally biased region" description="Low complexity" evidence="3">
    <location>
        <begin position="806"/>
        <end position="815"/>
    </location>
</feature>
<proteinExistence type="predicted"/>
<evidence type="ECO:0000256" key="1">
    <source>
        <dbReference type="ARBA" id="ARBA00022441"/>
    </source>
</evidence>
<feature type="domain" description="BTB" evidence="4">
    <location>
        <begin position="371"/>
        <end position="460"/>
    </location>
</feature>
<feature type="compositionally biased region" description="Low complexity" evidence="3">
    <location>
        <begin position="1061"/>
        <end position="1070"/>
    </location>
</feature>
<dbReference type="Gene3D" id="3.30.710.10">
    <property type="entry name" value="Potassium Channel Kv1.1, Chain A"/>
    <property type="match status" value="2"/>
</dbReference>
<evidence type="ECO:0000256" key="2">
    <source>
        <dbReference type="ARBA" id="ARBA00022737"/>
    </source>
</evidence>
<dbReference type="Gene3D" id="2.120.10.80">
    <property type="entry name" value="Kelch-type beta propeller"/>
    <property type="match status" value="2"/>
</dbReference>
<dbReference type="PROSITE" id="PS50097">
    <property type="entry name" value="BTB"/>
    <property type="match status" value="2"/>
</dbReference>
<dbReference type="InterPro" id="IPR006652">
    <property type="entry name" value="Kelch_1"/>
</dbReference>
<name>A0A8S0YRM4_ARCPL</name>
<protein>
    <recommendedName>
        <fullName evidence="4">BTB domain-containing protein</fullName>
    </recommendedName>
</protein>
<feature type="compositionally biased region" description="Polar residues" evidence="3">
    <location>
        <begin position="824"/>
        <end position="833"/>
    </location>
</feature>
<dbReference type="EMBL" id="CADEBC010000083">
    <property type="protein sequence ID" value="CAB3222133.1"/>
    <property type="molecule type" value="Genomic_DNA"/>
</dbReference>
<gene>
    <name evidence="5" type="ORF">APLA_LOCUS855</name>
</gene>
<dbReference type="PANTHER" id="PTHR46376:SF1">
    <property type="entry name" value="LEUCINE-ZIPPER-LIKE TRANSCRIPTIONAL REGULATOR 1"/>
    <property type="match status" value="1"/>
</dbReference>
<dbReference type="Pfam" id="PF24681">
    <property type="entry name" value="Kelch_KLHDC2_KLHL20_DRC7"/>
    <property type="match status" value="2"/>
</dbReference>
<dbReference type="SUPFAM" id="SSF50965">
    <property type="entry name" value="Galactose oxidase, central domain"/>
    <property type="match status" value="1"/>
</dbReference>
<evidence type="ECO:0000259" key="4">
    <source>
        <dbReference type="PROSITE" id="PS50097"/>
    </source>
</evidence>